<dbReference type="EMBL" id="JAUCMM010000002">
    <property type="protein sequence ID" value="MDM7887650.1"/>
    <property type="molecule type" value="Genomic_DNA"/>
</dbReference>
<proteinExistence type="predicted"/>
<evidence type="ECO:0000256" key="1">
    <source>
        <dbReference type="PROSITE-ProRule" id="PRU00409"/>
    </source>
</evidence>
<dbReference type="SUPFAM" id="SSF56059">
    <property type="entry name" value="Glutathione synthetase ATP-binding domain-like"/>
    <property type="match status" value="1"/>
</dbReference>
<reference evidence="3 4" key="1">
    <citation type="submission" date="2023-06" db="EMBL/GenBank/DDBJ databases">
        <authorList>
            <person name="Feng G."/>
            <person name="Li J."/>
            <person name="Zhu H."/>
        </authorList>
    </citation>
    <scope>NUCLEOTIDE SEQUENCE [LARGE SCALE GENOMIC DNA]</scope>
    <source>
        <strain evidence="3 4">RHCJP20</strain>
    </source>
</reference>
<dbReference type="Proteomes" id="UP001235720">
    <property type="component" value="Unassembled WGS sequence"/>
</dbReference>
<feature type="domain" description="ATP-grasp" evidence="2">
    <location>
        <begin position="106"/>
        <end position="331"/>
    </location>
</feature>
<gene>
    <name evidence="3" type="ORF">QUG98_04195</name>
</gene>
<comment type="caution">
    <text evidence="3">The sequence shown here is derived from an EMBL/GenBank/DDBJ whole genome shotgun (WGS) entry which is preliminary data.</text>
</comment>
<dbReference type="RefSeq" id="WP_289469367.1">
    <property type="nucleotide sequence ID" value="NZ_JAUCMM010000002.1"/>
</dbReference>
<name>A0ABT7TDK7_9MICO</name>
<evidence type="ECO:0000313" key="4">
    <source>
        <dbReference type="Proteomes" id="UP001235720"/>
    </source>
</evidence>
<accession>A0ABT7TDK7</accession>
<keyword evidence="1" id="KW-0067">ATP-binding</keyword>
<dbReference type="GO" id="GO:0016874">
    <property type="term" value="F:ligase activity"/>
    <property type="evidence" value="ECO:0007669"/>
    <property type="project" value="UniProtKB-KW"/>
</dbReference>
<keyword evidence="1" id="KW-0547">Nucleotide-binding</keyword>
<dbReference type="PANTHER" id="PTHR21621:SF0">
    <property type="entry name" value="BETA-CITRYLGLUTAMATE SYNTHASE B-RELATED"/>
    <property type="match status" value="1"/>
</dbReference>
<protein>
    <submittedName>
        <fullName evidence="3">Alpha-L-glutamate ligase</fullName>
    </submittedName>
</protein>
<evidence type="ECO:0000313" key="3">
    <source>
        <dbReference type="EMBL" id="MDM7887650.1"/>
    </source>
</evidence>
<dbReference type="InterPro" id="IPR011761">
    <property type="entry name" value="ATP-grasp"/>
</dbReference>
<evidence type="ECO:0000259" key="2">
    <source>
        <dbReference type="PROSITE" id="PS50975"/>
    </source>
</evidence>
<sequence>MTTPRVYVIHENPEWFPPFAEAFAAEGVPVEELLLTDGGALGSIDLAAEPAPGVYWSRMSASSHTRGNEHSKEYARALLGWLERSGATVVNGSHVLELEVSKVAQHGLLRDAGFDVPRTTAVFGSSALKDAARTFTGGADVPFITKHNQGGKGLGVRRFDTLAEFDAHVDSPEFEAPVDGITLLQELLTAREPFITRAEFVGGEFVYAVRVDTSAGSFELCPADACEVPQVIAGAVCEVPGTETSGTAAPGAPAAFSIRGEVTAEHPLVQQLRTFLADQRIQVAGVEFMETTDGRTVVYDVNTNTNYNPAVEAVAPVSGPRAIARFTGALLEQAYAASATTA</sequence>
<keyword evidence="3" id="KW-0436">Ligase</keyword>
<organism evidence="3 4">
    <name type="scientific">Curtobacterium subtropicum</name>
    <dbReference type="NCBI Taxonomy" id="3055138"/>
    <lineage>
        <taxon>Bacteria</taxon>
        <taxon>Bacillati</taxon>
        <taxon>Actinomycetota</taxon>
        <taxon>Actinomycetes</taxon>
        <taxon>Micrococcales</taxon>
        <taxon>Microbacteriaceae</taxon>
        <taxon>Curtobacterium</taxon>
    </lineage>
</organism>
<dbReference type="PROSITE" id="PS50975">
    <property type="entry name" value="ATP_GRASP"/>
    <property type="match status" value="1"/>
</dbReference>
<dbReference type="PANTHER" id="PTHR21621">
    <property type="entry name" value="RIBOSOMAL PROTEIN S6 MODIFICATION PROTEIN"/>
    <property type="match status" value="1"/>
</dbReference>
<keyword evidence="4" id="KW-1185">Reference proteome</keyword>